<dbReference type="RefSeq" id="WP_133197375.1">
    <property type="nucleotide sequence ID" value="NZ_JBHUCW010000002.1"/>
</dbReference>
<gene>
    <name evidence="1" type="ORF">EYW47_24260</name>
</gene>
<evidence type="ECO:0000313" key="2">
    <source>
        <dbReference type="Proteomes" id="UP000295722"/>
    </source>
</evidence>
<dbReference type="OrthoDB" id="8572778at2"/>
<dbReference type="EMBL" id="SMRP01000013">
    <property type="protein sequence ID" value="TDG21021.1"/>
    <property type="molecule type" value="Genomic_DNA"/>
</dbReference>
<comment type="caution">
    <text evidence="1">The sequence shown here is derived from an EMBL/GenBank/DDBJ whole genome shotgun (WGS) entry which is preliminary data.</text>
</comment>
<organism evidence="1 2">
    <name type="scientific">Paraburkholderia silviterrae</name>
    <dbReference type="NCBI Taxonomy" id="2528715"/>
    <lineage>
        <taxon>Bacteria</taxon>
        <taxon>Pseudomonadati</taxon>
        <taxon>Pseudomonadota</taxon>
        <taxon>Betaproteobacteria</taxon>
        <taxon>Burkholderiales</taxon>
        <taxon>Burkholderiaceae</taxon>
        <taxon>Paraburkholderia</taxon>
    </lineage>
</organism>
<name>A0A4R5M564_9BURK</name>
<keyword evidence="2" id="KW-1185">Reference proteome</keyword>
<dbReference type="Proteomes" id="UP000295722">
    <property type="component" value="Unassembled WGS sequence"/>
</dbReference>
<sequence>MSAELTSDGNPADLVATGALTKMVTAATVTSATSTLNSVLAKLLAQNGLNASFDPISGPFTPNHTGADAVIDSVVVTPSPAGGLQIMSIANMGVSVPLSQSTSTATVLSPPPYPVGYLSTLLTQLGQCLAGTTSACSSAIDAGYLEYGVSKFQTEHPGISASGTTITGVTTLAYFPGGTFPNISGESSLTAPPTGGQKTSGNTSYYRWSWQPMLSGGKLIAPTSNLGQWYGSASIAASNLPVQYELYTVTLYDSTGKQIGTPQSVINTAPPMTAAAGPTTVWPVLSSGTASTALAAGAAIAISSCSGVPRA</sequence>
<dbReference type="AlphaFoldDB" id="A0A4R5M564"/>
<protein>
    <submittedName>
        <fullName evidence="1">Uncharacterized protein</fullName>
    </submittedName>
</protein>
<reference evidence="1 2" key="1">
    <citation type="submission" date="2019-03" db="EMBL/GenBank/DDBJ databases">
        <title>Paraburkholderia sp. 4M-K11, isolated from subtropical forest soil.</title>
        <authorList>
            <person name="Gao Z.-H."/>
            <person name="Qiu L.-H."/>
        </authorList>
    </citation>
    <scope>NUCLEOTIDE SEQUENCE [LARGE SCALE GENOMIC DNA]</scope>
    <source>
        <strain evidence="1 2">4M-K11</strain>
    </source>
</reference>
<proteinExistence type="predicted"/>
<accession>A0A4R5M564</accession>
<evidence type="ECO:0000313" key="1">
    <source>
        <dbReference type="EMBL" id="TDG21021.1"/>
    </source>
</evidence>